<dbReference type="Proteomes" id="UP000030143">
    <property type="component" value="Unassembled WGS sequence"/>
</dbReference>
<keyword evidence="3" id="KW-1185">Reference proteome</keyword>
<feature type="domain" description="DUF4470" evidence="1">
    <location>
        <begin position="17"/>
        <end position="110"/>
    </location>
</feature>
<dbReference type="PhylomeDB" id="A0A0A2JD82"/>
<protein>
    <recommendedName>
        <fullName evidence="1">DUF4470 domain-containing protein</fullName>
    </recommendedName>
</protein>
<name>A0A0A2JD82_PENEN</name>
<dbReference type="Pfam" id="PF14737">
    <property type="entry name" value="DUF4470"/>
    <property type="match status" value="1"/>
</dbReference>
<evidence type="ECO:0000259" key="1">
    <source>
        <dbReference type="Pfam" id="PF14737"/>
    </source>
</evidence>
<comment type="caution">
    <text evidence="2">The sequence shown here is derived from an EMBL/GenBank/DDBJ whole genome shotgun (WGS) entry which is preliminary data.</text>
</comment>
<dbReference type="RefSeq" id="XP_016595963.1">
    <property type="nucleotide sequence ID" value="XM_016743241.1"/>
</dbReference>
<dbReference type="VEuPathDB" id="FungiDB:PEXP_032950"/>
<proteinExistence type="predicted"/>
<reference evidence="2 3" key="1">
    <citation type="journal article" date="2015" name="Mol. Plant Microbe Interact.">
        <title>Genome, transcriptome, and functional analyses of Penicillium expansum provide new insights into secondary metabolism and pathogenicity.</title>
        <authorList>
            <person name="Ballester A.R."/>
            <person name="Marcet-Houben M."/>
            <person name="Levin E."/>
            <person name="Sela N."/>
            <person name="Selma-Lazaro C."/>
            <person name="Carmona L."/>
            <person name="Wisniewski M."/>
            <person name="Droby S."/>
            <person name="Gonzalez-Candelas L."/>
            <person name="Gabaldon T."/>
        </authorList>
    </citation>
    <scope>NUCLEOTIDE SEQUENCE [LARGE SCALE GENOMIC DNA]</scope>
    <source>
        <strain evidence="2 3">MD-8</strain>
    </source>
</reference>
<accession>A0A0A2JD82</accession>
<gene>
    <name evidence="2" type="ORF">PEX2_059680</name>
</gene>
<organism evidence="2 3">
    <name type="scientific">Penicillium expansum</name>
    <name type="common">Blue mold rot fungus</name>
    <dbReference type="NCBI Taxonomy" id="27334"/>
    <lineage>
        <taxon>Eukaryota</taxon>
        <taxon>Fungi</taxon>
        <taxon>Dikarya</taxon>
        <taxon>Ascomycota</taxon>
        <taxon>Pezizomycotina</taxon>
        <taxon>Eurotiomycetes</taxon>
        <taxon>Eurotiomycetidae</taxon>
        <taxon>Eurotiales</taxon>
        <taxon>Aspergillaceae</taxon>
        <taxon>Penicillium</taxon>
    </lineage>
</organism>
<evidence type="ECO:0000313" key="2">
    <source>
        <dbReference type="EMBL" id="KGO53324.1"/>
    </source>
</evidence>
<dbReference type="AlphaFoldDB" id="A0A0A2JD82"/>
<dbReference type="GeneID" id="27678660"/>
<sequence length="490" mass="56404">MIGAHVGKEKTGRQHLQAHNLQNEGNDFSRDVTILFAASGDLRNVVKTISEIPQAFAQRIDVTLNDRDFHIVARNTIMLLFCLTALEITSISPGGFTNAESLIHLWYSASLPEDIITQLASRVKPLFTEVCGQISTKATGEIVERTWNFSHNRSLRLALKKEEWYRLEALCEVPSDLTQQKAFHIRTATTLAPERRDFRDRWYFKDATPSIRVLKQKFREDGLLLPFGHDRTGFDHPNPTFYLPPFVWPMDDKAEPLDGWPIREVVRVRTMAKEDLYGKLYIYLQRVFQKFLDHLARIEINFELLNMDAIQLPETLQENKYTRIEVSNITDAGYLGTRETLRLLSPLLQSPHDNTHATIISAYLNAVMEMVSGGDTEDQTPNIDLLTGFLPLDIFSLLRPESANSLKFWDARTTVLDRQKFFERYTRVFRFDRISADLQIAMKGLNTVVKAWPTKPILKPGQQGSQDEFNILLGSNFTCVERLVEWRRTK</sequence>
<dbReference type="EMBL" id="JQFZ01000252">
    <property type="protein sequence ID" value="KGO53324.1"/>
    <property type="molecule type" value="Genomic_DNA"/>
</dbReference>
<dbReference type="InterPro" id="IPR027974">
    <property type="entry name" value="DUF4470"/>
</dbReference>
<dbReference type="HOGENOM" id="CLU_018400_3_0_1"/>
<dbReference type="OrthoDB" id="5282002at2759"/>
<dbReference type="STRING" id="27334.A0A0A2JD82"/>
<evidence type="ECO:0000313" key="3">
    <source>
        <dbReference type="Proteomes" id="UP000030143"/>
    </source>
</evidence>